<evidence type="ECO:0000313" key="2">
    <source>
        <dbReference type="Proteomes" id="UP001519328"/>
    </source>
</evidence>
<evidence type="ECO:0000313" key="1">
    <source>
        <dbReference type="EMBL" id="MBP1947098.1"/>
    </source>
</evidence>
<dbReference type="Proteomes" id="UP001519328">
    <property type="component" value="Unassembled WGS sequence"/>
</dbReference>
<reference evidence="1 2" key="1">
    <citation type="submission" date="2021-03" db="EMBL/GenBank/DDBJ databases">
        <title>Genomic Encyclopedia of Type Strains, Phase IV (KMG-IV): sequencing the most valuable type-strain genomes for metagenomic binning, comparative biology and taxonomic classification.</title>
        <authorList>
            <person name="Goeker M."/>
        </authorList>
    </citation>
    <scope>NUCLEOTIDE SEQUENCE [LARGE SCALE GENOMIC DNA]</scope>
    <source>
        <strain evidence="1 2">DSM 21085</strain>
    </source>
</reference>
<name>A0ABS4H8B9_9BACI</name>
<sequence>MAELLCVMPFSCIVKEEDITNAKLDETGAD</sequence>
<accession>A0ABS4H8B9</accession>
<organism evidence="1 2">
    <name type="scientific">Virgibacillus litoralis</name>
    <dbReference type="NCBI Taxonomy" id="578221"/>
    <lineage>
        <taxon>Bacteria</taxon>
        <taxon>Bacillati</taxon>
        <taxon>Bacillota</taxon>
        <taxon>Bacilli</taxon>
        <taxon>Bacillales</taxon>
        <taxon>Bacillaceae</taxon>
        <taxon>Virgibacillus</taxon>
    </lineage>
</organism>
<comment type="caution">
    <text evidence="1">The sequence shown here is derived from an EMBL/GenBank/DDBJ whole genome shotgun (WGS) entry which is preliminary data.</text>
</comment>
<proteinExistence type="predicted"/>
<gene>
    <name evidence="1" type="ORF">J2Z82_000021</name>
</gene>
<protein>
    <submittedName>
        <fullName evidence="1">Uncharacterized protein</fullName>
    </submittedName>
</protein>
<keyword evidence="2" id="KW-1185">Reference proteome</keyword>
<dbReference type="EMBL" id="JAGGKK010000001">
    <property type="protein sequence ID" value="MBP1947098.1"/>
    <property type="molecule type" value="Genomic_DNA"/>
</dbReference>